<keyword evidence="1" id="KW-0614">Plasmid</keyword>
<evidence type="ECO:0000313" key="2">
    <source>
        <dbReference type="Proteomes" id="UP000176562"/>
    </source>
</evidence>
<dbReference type="RefSeq" id="WP_071167312.1">
    <property type="nucleotide sequence ID" value="NZ_CP017782.1"/>
</dbReference>
<dbReference type="SUPFAM" id="SSF56925">
    <property type="entry name" value="OMPA-like"/>
    <property type="match status" value="1"/>
</dbReference>
<protein>
    <recommendedName>
        <fullName evidence="3">Outer membrane protein beta-barrel domain-containing protein</fullName>
    </recommendedName>
</protein>
<gene>
    <name evidence="1" type="ORF">LPB142_16815</name>
</gene>
<dbReference type="AlphaFoldDB" id="A0A1D9MH80"/>
<dbReference type="InterPro" id="IPR011250">
    <property type="entry name" value="OMP/PagP_B-barrel"/>
</dbReference>
<keyword evidence="2" id="KW-1185">Reference proteome</keyword>
<dbReference type="EMBL" id="CP017782">
    <property type="protein sequence ID" value="AOZ71153.1"/>
    <property type="molecule type" value="Genomic_DNA"/>
</dbReference>
<evidence type="ECO:0008006" key="3">
    <source>
        <dbReference type="Google" id="ProtNLM"/>
    </source>
</evidence>
<proteinExistence type="predicted"/>
<evidence type="ECO:0000313" key="1">
    <source>
        <dbReference type="EMBL" id="AOZ71153.1"/>
    </source>
</evidence>
<reference evidence="1 2" key="1">
    <citation type="submission" date="2016-10" db="EMBL/GenBank/DDBJ databases">
        <title>Rhodobacter sp. LPB0142, isolated from sea water.</title>
        <authorList>
            <person name="Kim E."/>
            <person name="Yi H."/>
        </authorList>
    </citation>
    <scope>NUCLEOTIDE SEQUENCE [LARGE SCALE GENOMIC DNA]</scope>
    <source>
        <strain evidence="1 2">LPB0142</strain>
        <plasmid evidence="2">Plasmid pej01</plasmid>
    </source>
</reference>
<geneLocation type="plasmid" evidence="2">
    <name>pej01</name>
</geneLocation>
<organism evidence="1 2">
    <name type="scientific">Rhodobacter xanthinilyticus</name>
    <dbReference type="NCBI Taxonomy" id="1850250"/>
    <lineage>
        <taxon>Bacteria</taxon>
        <taxon>Pseudomonadati</taxon>
        <taxon>Pseudomonadota</taxon>
        <taxon>Alphaproteobacteria</taxon>
        <taxon>Rhodobacterales</taxon>
        <taxon>Rhodobacter group</taxon>
        <taxon>Rhodobacter</taxon>
    </lineage>
</organism>
<dbReference type="KEGG" id="rhp:LPB142_16815"/>
<accession>A0A1D9MH80</accession>
<dbReference type="Proteomes" id="UP000176562">
    <property type="component" value="Plasmid pEJ01"/>
</dbReference>
<name>A0A1D9MH80_9RHOB</name>
<sequence>MDGLAGVNWQADTSAKTFVTGWAMVGAGGSDFTADVFAGLGYRISERNSIVGGYRYLSVDREDGDFLYDVEQQGLMLGLSLPF</sequence>